<dbReference type="Proteomes" id="UP000320390">
    <property type="component" value="Chromosome"/>
</dbReference>
<evidence type="ECO:0000313" key="4">
    <source>
        <dbReference type="EMBL" id="QDV06914.1"/>
    </source>
</evidence>
<dbReference type="Pfam" id="PF13439">
    <property type="entry name" value="Glyco_transf_4"/>
    <property type="match status" value="1"/>
</dbReference>
<dbReference type="PANTHER" id="PTHR45947:SF13">
    <property type="entry name" value="TRANSFERASE"/>
    <property type="match status" value="1"/>
</dbReference>
<accession>A0A518ES47</accession>
<dbReference type="InterPro" id="IPR001296">
    <property type="entry name" value="Glyco_trans_1"/>
</dbReference>
<dbReference type="GO" id="GO:0102710">
    <property type="term" value="F:D-inositol-3-phosphate glycosyltransferase activity"/>
    <property type="evidence" value="ECO:0007669"/>
    <property type="project" value="UniProtKB-EC"/>
</dbReference>
<dbReference type="Pfam" id="PF00534">
    <property type="entry name" value="Glycos_transf_1"/>
    <property type="match status" value="1"/>
</dbReference>
<gene>
    <name evidence="4" type="primary">mshA_3</name>
    <name evidence="4" type="ORF">Poly30_24320</name>
</gene>
<dbReference type="EC" id="2.4.1.250" evidence="4"/>
<reference evidence="4 5" key="1">
    <citation type="submission" date="2019-02" db="EMBL/GenBank/DDBJ databases">
        <title>Deep-cultivation of Planctomycetes and their phenomic and genomic characterization uncovers novel biology.</title>
        <authorList>
            <person name="Wiegand S."/>
            <person name="Jogler M."/>
            <person name="Boedeker C."/>
            <person name="Pinto D."/>
            <person name="Vollmers J."/>
            <person name="Rivas-Marin E."/>
            <person name="Kohn T."/>
            <person name="Peeters S.H."/>
            <person name="Heuer A."/>
            <person name="Rast P."/>
            <person name="Oberbeckmann S."/>
            <person name="Bunk B."/>
            <person name="Jeske O."/>
            <person name="Meyerdierks A."/>
            <person name="Storesund J.E."/>
            <person name="Kallscheuer N."/>
            <person name="Luecker S."/>
            <person name="Lage O.M."/>
            <person name="Pohl T."/>
            <person name="Merkel B.J."/>
            <person name="Hornburger P."/>
            <person name="Mueller R.-W."/>
            <person name="Bruemmer F."/>
            <person name="Labrenz M."/>
            <person name="Spormann A.M."/>
            <person name="Op den Camp H."/>
            <person name="Overmann J."/>
            <person name="Amann R."/>
            <person name="Jetten M.S.M."/>
            <person name="Mascher T."/>
            <person name="Medema M.H."/>
            <person name="Devos D.P."/>
            <person name="Kaster A.-K."/>
            <person name="Ovreas L."/>
            <person name="Rohde M."/>
            <person name="Galperin M.Y."/>
            <person name="Jogler C."/>
        </authorList>
    </citation>
    <scope>NUCLEOTIDE SEQUENCE [LARGE SCALE GENOMIC DNA]</scope>
    <source>
        <strain evidence="4 5">Poly30</strain>
    </source>
</reference>
<name>A0A518ES47_9BACT</name>
<dbReference type="Pfam" id="PF00535">
    <property type="entry name" value="Glycos_transf_2"/>
    <property type="match status" value="1"/>
</dbReference>
<evidence type="ECO:0000259" key="3">
    <source>
        <dbReference type="Pfam" id="PF13439"/>
    </source>
</evidence>
<keyword evidence="4" id="KW-0328">Glycosyltransferase</keyword>
<keyword evidence="5" id="KW-1185">Reference proteome</keyword>
<dbReference type="CDD" id="cd00761">
    <property type="entry name" value="Glyco_tranf_GTA_type"/>
    <property type="match status" value="1"/>
</dbReference>
<dbReference type="SUPFAM" id="SSF53448">
    <property type="entry name" value="Nucleotide-diphospho-sugar transferases"/>
    <property type="match status" value="1"/>
</dbReference>
<sequence length="955" mass="105714">MSSQESHAEVTPEDGGAEPVRVSVLMPTWQGMEFLPRVCAALRAQRTTFRWDFRIIDSGSTDGTWEFLIEEAESFPVPLQMERIHGVEFDHGDTRNLLAARSRGEIMVFLTQDAIPGSEDWLERFVGNFDNEEVGAAYCRNVPRPDANPLTKIFSAGDPGYAEGRREVRLPAAEEYAAMGPHERRLLYNFNDVASGFRRSLWRRHPFPRTPFGEDILMARAFLEAGYCVVYDDAAVVEHSHDYDARETRARASIDATFNAEWLDRICVASAKDAATLTRRLAGEDALAIEGLGLSSMETAELKKEGLALRRAAFEGLYEGGLTKRRRHTTKMRDEATLKLLYVVHGFPPDTWAGTEIYTYNIASEMQRRGHEVTILTRSGPEADEPEFTLRREEFQGLRVIRMTHRLAFGDLRESFLRTGPEIAFREVLAEVEPDLVHFQHLIHMSAGLVDIARRRGLATVVTCHDYWALCARVQMIRPDGAICPSNMGSGCYLCIKERGLDRVEQAAKLDGTVRAGKIVGRMAELLNKIGVGPQGMQSRAQDFRHLQERAEVVPAAYAKADLRISPSRFLRDKYLESGAFDPHTFLFSDNGMRTDHVEALSKTADPEGRIRFGFVGSLVWYKGGEVLIQAMKRIAMGPLKNRIHLHVYGGFDPENDEHHRDLAALAQGAPVTFHGRFDNSRLSEVYADIDVLVVPSVWYENSPITIHEAYLTRTPVLASDIGGMAEFVRDGIDGLTFRVGSADDLAAKMARFIEEPELLKSIDVSDWMPIKTLAQNGEEMEARYLALTTIVREVGAGADGHEREILMDAPGSAASGRLGACEVQGAADLLLRPGASATWSLPAARAGVNPTAALEVELAFLEGETSVQLGGTVFLDGEEIGRMSPAATQGPAETRSHTFRIQLPASKGSLSLKPDGFGEDPLYLRVRRVRLYSAPATPVEKGADGADALLERQA</sequence>
<dbReference type="RefSeq" id="WP_145197519.1">
    <property type="nucleotide sequence ID" value="NZ_CP036434.1"/>
</dbReference>
<dbReference type="CDD" id="cd03823">
    <property type="entry name" value="GT4_ExpE7-like"/>
    <property type="match status" value="1"/>
</dbReference>
<feature type="domain" description="Glycosyltransferase 2-like" evidence="2">
    <location>
        <begin position="23"/>
        <end position="148"/>
    </location>
</feature>
<organism evidence="4 5">
    <name type="scientific">Saltatorellus ferox</name>
    <dbReference type="NCBI Taxonomy" id="2528018"/>
    <lineage>
        <taxon>Bacteria</taxon>
        <taxon>Pseudomonadati</taxon>
        <taxon>Planctomycetota</taxon>
        <taxon>Planctomycetia</taxon>
        <taxon>Planctomycetia incertae sedis</taxon>
        <taxon>Saltatorellus</taxon>
    </lineage>
</organism>
<evidence type="ECO:0000259" key="1">
    <source>
        <dbReference type="Pfam" id="PF00534"/>
    </source>
</evidence>
<dbReference type="OrthoDB" id="9771846at2"/>
<dbReference type="Gene3D" id="3.90.550.10">
    <property type="entry name" value="Spore Coat Polysaccharide Biosynthesis Protein SpsA, Chain A"/>
    <property type="match status" value="1"/>
</dbReference>
<feature type="domain" description="Glycosyltransferase subfamily 4-like N-terminal" evidence="3">
    <location>
        <begin position="354"/>
        <end position="469"/>
    </location>
</feature>
<dbReference type="PANTHER" id="PTHR45947">
    <property type="entry name" value="SULFOQUINOVOSYL TRANSFERASE SQD2"/>
    <property type="match status" value="1"/>
</dbReference>
<dbReference type="EMBL" id="CP036434">
    <property type="protein sequence ID" value="QDV06914.1"/>
    <property type="molecule type" value="Genomic_DNA"/>
</dbReference>
<evidence type="ECO:0000259" key="2">
    <source>
        <dbReference type="Pfam" id="PF00535"/>
    </source>
</evidence>
<dbReference type="Gene3D" id="3.40.50.2000">
    <property type="entry name" value="Glycogen Phosphorylase B"/>
    <property type="match status" value="2"/>
</dbReference>
<proteinExistence type="predicted"/>
<protein>
    <submittedName>
        <fullName evidence="4">D-inositol-3-phosphate glycosyltransferase</fullName>
        <ecNumber evidence="4">2.4.1.250</ecNumber>
    </submittedName>
</protein>
<dbReference type="SUPFAM" id="SSF53756">
    <property type="entry name" value="UDP-Glycosyltransferase/glycogen phosphorylase"/>
    <property type="match status" value="1"/>
</dbReference>
<dbReference type="InterPro" id="IPR028098">
    <property type="entry name" value="Glyco_trans_4-like_N"/>
</dbReference>
<dbReference type="InterPro" id="IPR029044">
    <property type="entry name" value="Nucleotide-diphossugar_trans"/>
</dbReference>
<dbReference type="InterPro" id="IPR050194">
    <property type="entry name" value="Glycosyltransferase_grp1"/>
</dbReference>
<dbReference type="AlphaFoldDB" id="A0A518ES47"/>
<feature type="domain" description="Glycosyl transferase family 1" evidence="1">
    <location>
        <begin position="603"/>
        <end position="762"/>
    </location>
</feature>
<evidence type="ECO:0000313" key="5">
    <source>
        <dbReference type="Proteomes" id="UP000320390"/>
    </source>
</evidence>
<dbReference type="InterPro" id="IPR001173">
    <property type="entry name" value="Glyco_trans_2-like"/>
</dbReference>
<keyword evidence="4" id="KW-0808">Transferase</keyword>